<dbReference type="EMBL" id="CP129013">
    <property type="protein sequence ID" value="WLR44294.1"/>
    <property type="molecule type" value="Genomic_DNA"/>
</dbReference>
<dbReference type="InterPro" id="IPR003825">
    <property type="entry name" value="Colicin-V_CvpA"/>
</dbReference>
<organism evidence="6 7">
    <name type="scientific">Bacillus carboniphilus</name>
    <dbReference type="NCBI Taxonomy" id="86663"/>
    <lineage>
        <taxon>Bacteria</taxon>
        <taxon>Bacillati</taxon>
        <taxon>Bacillota</taxon>
        <taxon>Bacilli</taxon>
        <taxon>Bacillales</taxon>
        <taxon>Bacillaceae</taxon>
        <taxon>Bacillus</taxon>
    </lineage>
</organism>
<name>A0ABY9JZT9_9BACI</name>
<protein>
    <submittedName>
        <fullName evidence="6">CvpA family protein</fullName>
    </submittedName>
</protein>
<accession>A0ABY9JZT9</accession>
<proteinExistence type="predicted"/>
<dbReference type="Proteomes" id="UP001197974">
    <property type="component" value="Chromosome"/>
</dbReference>
<evidence type="ECO:0000256" key="5">
    <source>
        <dbReference type="SAM" id="Phobius"/>
    </source>
</evidence>
<evidence type="ECO:0000256" key="3">
    <source>
        <dbReference type="ARBA" id="ARBA00022989"/>
    </source>
</evidence>
<evidence type="ECO:0000313" key="7">
    <source>
        <dbReference type="Proteomes" id="UP001197974"/>
    </source>
</evidence>
<dbReference type="Pfam" id="PF02674">
    <property type="entry name" value="Colicin_V"/>
    <property type="match status" value="1"/>
</dbReference>
<keyword evidence="4 5" id="KW-0472">Membrane</keyword>
<dbReference type="RefSeq" id="WP_226539285.1">
    <property type="nucleotide sequence ID" value="NZ_CP129013.1"/>
</dbReference>
<gene>
    <name evidence="6" type="ORF">LC087_08655</name>
</gene>
<evidence type="ECO:0000256" key="4">
    <source>
        <dbReference type="ARBA" id="ARBA00023136"/>
    </source>
</evidence>
<dbReference type="PANTHER" id="PTHR37306:SF1">
    <property type="entry name" value="COLICIN V PRODUCTION PROTEIN"/>
    <property type="match status" value="1"/>
</dbReference>
<comment type="subcellular location">
    <subcellularLocation>
        <location evidence="1">Membrane</location>
        <topology evidence="1">Multi-pass membrane protein</topology>
    </subcellularLocation>
</comment>
<keyword evidence="3 5" id="KW-1133">Transmembrane helix</keyword>
<feature type="transmembrane region" description="Helical" evidence="5">
    <location>
        <begin position="117"/>
        <end position="141"/>
    </location>
</feature>
<feature type="transmembrane region" description="Helical" evidence="5">
    <location>
        <begin position="81"/>
        <end position="105"/>
    </location>
</feature>
<feature type="transmembrane region" description="Helical" evidence="5">
    <location>
        <begin position="50"/>
        <end position="69"/>
    </location>
</feature>
<keyword evidence="7" id="KW-1185">Reference proteome</keyword>
<dbReference type="PANTHER" id="PTHR37306">
    <property type="entry name" value="COLICIN V PRODUCTION PROTEIN"/>
    <property type="match status" value="1"/>
</dbReference>
<reference evidence="6 7" key="1">
    <citation type="submission" date="2023-06" db="EMBL/GenBank/DDBJ databases">
        <title>Five Gram-positive bacteria isolated from mangrove sediments in Shenzhen, Guangdong, China.</title>
        <authorList>
            <person name="Yu S."/>
            <person name="Zheng W."/>
            <person name="Huang Y."/>
        </authorList>
    </citation>
    <scope>NUCLEOTIDE SEQUENCE [LARGE SCALE GENOMIC DNA]</scope>
    <source>
        <strain evidence="6 7">SaN35-3</strain>
    </source>
</reference>
<keyword evidence="2 5" id="KW-0812">Transmembrane</keyword>
<evidence type="ECO:0000313" key="6">
    <source>
        <dbReference type="EMBL" id="WLR44294.1"/>
    </source>
</evidence>
<evidence type="ECO:0000256" key="1">
    <source>
        <dbReference type="ARBA" id="ARBA00004141"/>
    </source>
</evidence>
<evidence type="ECO:0000256" key="2">
    <source>
        <dbReference type="ARBA" id="ARBA00022692"/>
    </source>
</evidence>
<sequence>MLDLLLLFILFSGLLVGIKRGFILQTIHLTGFIVAYIVAVFYYDDLAPHLNLWIPYPSFSSTAPVFALLEGDNLEQAYYLAIAFVILFIGSKFLLQIIGSMLDFVAMLPILKQLNRYAGALLGFLEVYLILFILLFIAALLPIEQLQTAMDGSVIAKMMVNHTPYFSSKIQALWIDYVSI</sequence>
<feature type="transmembrane region" description="Helical" evidence="5">
    <location>
        <begin position="27"/>
        <end position="43"/>
    </location>
</feature>